<dbReference type="InterPro" id="IPR023165">
    <property type="entry name" value="rRNA_Ade_diMease-like_C"/>
</dbReference>
<dbReference type="FunFam" id="3.40.50.150:FF:000006">
    <property type="entry name" value="Ribosomal RNA small subunit methyltransferase A"/>
    <property type="match status" value="1"/>
</dbReference>
<comment type="caution">
    <text evidence="11">The sequence shown here is derived from an EMBL/GenBank/DDBJ whole genome shotgun (WGS) entry which is preliminary data.</text>
</comment>
<dbReference type="InterPro" id="IPR029063">
    <property type="entry name" value="SAM-dependent_MTases_sf"/>
</dbReference>
<dbReference type="InterPro" id="IPR001737">
    <property type="entry name" value="KsgA/Erm"/>
</dbReference>
<dbReference type="Proteomes" id="UP000053586">
    <property type="component" value="Unassembled WGS sequence"/>
</dbReference>
<keyword evidence="4 7" id="KW-0808">Transferase</keyword>
<comment type="function">
    <text evidence="7">Specifically dimethylates two adjacent adenosines (A1518 and A1519) in the loop of a conserved hairpin near the 3'-end of 16S rRNA in the 30S particle. May play a critical role in biogenesis of 30S subunits.</text>
</comment>
<feature type="compositionally biased region" description="Basic and acidic residues" evidence="9">
    <location>
        <begin position="275"/>
        <end position="293"/>
    </location>
</feature>
<sequence length="293" mass="32932">MQQMSNKHLGHTARKRFGQNFLHDEYIIDKIVSAIGPKHDDNIVEIGPGLGALTEPVAELVDFFTVIELDRDLAARLRSHPFIRDKLTVVEQDALKFDFSQLRQSQKKIRVFGNLPYNISTPLMFHLFKYCEHIQDMHFMLQHEVVQRLCAKSGSKLYGRLSVMAQYYCSAVPVVMVPPSAFKPAPKVDSAVVRLSPRSLPQYAVSSVASLQAIVTAAFNQRRKTIRNSLKNLLSEAQIVALDIDPESRAEQITIAQFAKLANAFHNASQAPSHEPSHKVAQEISSHDPRHSD</sequence>
<feature type="binding site" evidence="7 8">
    <location>
        <position position="114"/>
    </location>
    <ligand>
        <name>S-adenosyl-L-methionine</name>
        <dbReference type="ChEBI" id="CHEBI:59789"/>
    </ligand>
</feature>
<dbReference type="GO" id="GO:0005829">
    <property type="term" value="C:cytosol"/>
    <property type="evidence" value="ECO:0007669"/>
    <property type="project" value="TreeGrafter"/>
</dbReference>
<dbReference type="EC" id="2.1.1.182" evidence="7"/>
<dbReference type="InterPro" id="IPR020598">
    <property type="entry name" value="rRNA_Ade_methylase_Trfase_N"/>
</dbReference>
<dbReference type="HAMAP" id="MF_00607">
    <property type="entry name" value="16SrRNA_methyltr_A"/>
    <property type="match status" value="1"/>
</dbReference>
<comment type="catalytic activity">
    <reaction evidence="7">
        <text>adenosine(1518)/adenosine(1519) in 16S rRNA + 4 S-adenosyl-L-methionine = N(6)-dimethyladenosine(1518)/N(6)-dimethyladenosine(1519) in 16S rRNA + 4 S-adenosyl-L-homocysteine + 4 H(+)</text>
        <dbReference type="Rhea" id="RHEA:19609"/>
        <dbReference type="Rhea" id="RHEA-COMP:10232"/>
        <dbReference type="Rhea" id="RHEA-COMP:10233"/>
        <dbReference type="ChEBI" id="CHEBI:15378"/>
        <dbReference type="ChEBI" id="CHEBI:57856"/>
        <dbReference type="ChEBI" id="CHEBI:59789"/>
        <dbReference type="ChEBI" id="CHEBI:74411"/>
        <dbReference type="ChEBI" id="CHEBI:74493"/>
        <dbReference type="EC" id="2.1.1.182"/>
    </reaction>
</comment>
<evidence type="ECO:0000256" key="7">
    <source>
        <dbReference type="HAMAP-Rule" id="MF_00607"/>
    </source>
</evidence>
<dbReference type="SUPFAM" id="SSF53335">
    <property type="entry name" value="S-adenosyl-L-methionine-dependent methyltransferases"/>
    <property type="match status" value="1"/>
</dbReference>
<dbReference type="SMART" id="SM00650">
    <property type="entry name" value="rADc"/>
    <property type="match status" value="1"/>
</dbReference>
<evidence type="ECO:0000256" key="1">
    <source>
        <dbReference type="ARBA" id="ARBA00022490"/>
    </source>
</evidence>
<dbReference type="InterPro" id="IPR020596">
    <property type="entry name" value="rRNA_Ade_Mease_Trfase_CS"/>
</dbReference>
<dbReference type="NCBIfam" id="TIGR00755">
    <property type="entry name" value="ksgA"/>
    <property type="match status" value="1"/>
</dbReference>
<keyword evidence="2 7" id="KW-0698">rRNA processing</keyword>
<dbReference type="Gene3D" id="1.10.8.100">
    <property type="entry name" value="Ribosomal RNA adenine dimethylase-like, domain 2"/>
    <property type="match status" value="1"/>
</dbReference>
<comment type="subcellular location">
    <subcellularLocation>
        <location evidence="7">Cytoplasm</location>
    </subcellularLocation>
</comment>
<protein>
    <recommendedName>
        <fullName evidence="7">Ribosomal RNA small subunit methyltransferase A</fullName>
        <ecNumber evidence="7">2.1.1.182</ecNumber>
    </recommendedName>
    <alternativeName>
        <fullName evidence="7">16S rRNA (adenine(1518)-N(6)/adenine(1519)-N(6))-dimethyltransferase</fullName>
    </alternativeName>
    <alternativeName>
        <fullName evidence="7">16S rRNA dimethyladenosine transferase</fullName>
    </alternativeName>
    <alternativeName>
        <fullName evidence="7">16S rRNA dimethylase</fullName>
    </alternativeName>
    <alternativeName>
        <fullName evidence="7">S-adenosylmethionine-6-N', N'-adenosyl(rRNA) dimethyltransferase</fullName>
    </alternativeName>
</protein>
<dbReference type="Pfam" id="PF00398">
    <property type="entry name" value="RrnaAD"/>
    <property type="match status" value="1"/>
</dbReference>
<dbReference type="STRING" id="56804.BAE46_12045"/>
<evidence type="ECO:0000256" key="4">
    <source>
        <dbReference type="ARBA" id="ARBA00022679"/>
    </source>
</evidence>
<evidence type="ECO:0000256" key="8">
    <source>
        <dbReference type="PROSITE-ProRule" id="PRU01026"/>
    </source>
</evidence>
<keyword evidence="5 7" id="KW-0949">S-adenosyl-L-methionine</keyword>
<keyword evidence="1 7" id="KW-0963">Cytoplasm</keyword>
<dbReference type="CDD" id="cd02440">
    <property type="entry name" value="AdoMet_MTases"/>
    <property type="match status" value="1"/>
</dbReference>
<gene>
    <name evidence="7 11" type="primary">rsmA</name>
    <name evidence="7" type="synonym">ksgA</name>
    <name evidence="11" type="ORF">GPUN_2190</name>
</gene>
<organism evidence="11 12">
    <name type="scientific">Glaciecola punicea ACAM 611</name>
    <dbReference type="NCBI Taxonomy" id="1121923"/>
    <lineage>
        <taxon>Bacteria</taxon>
        <taxon>Pseudomonadati</taxon>
        <taxon>Pseudomonadota</taxon>
        <taxon>Gammaproteobacteria</taxon>
        <taxon>Alteromonadales</taxon>
        <taxon>Alteromonadaceae</taxon>
        <taxon>Glaciecola</taxon>
    </lineage>
</organism>
<keyword evidence="6 7" id="KW-0694">RNA-binding</keyword>
<feature type="domain" description="Ribosomal RNA adenine methylase transferase N-terminal" evidence="10">
    <location>
        <begin position="27"/>
        <end position="199"/>
    </location>
</feature>
<evidence type="ECO:0000313" key="11">
    <source>
        <dbReference type="EMBL" id="GAB56305.1"/>
    </source>
</evidence>
<feature type="binding site" evidence="7 8">
    <location>
        <position position="93"/>
    </location>
    <ligand>
        <name>S-adenosyl-L-methionine</name>
        <dbReference type="ChEBI" id="CHEBI:59789"/>
    </ligand>
</feature>
<dbReference type="PANTHER" id="PTHR11727">
    <property type="entry name" value="DIMETHYLADENOSINE TRANSFERASE"/>
    <property type="match status" value="1"/>
</dbReference>
<evidence type="ECO:0000256" key="9">
    <source>
        <dbReference type="SAM" id="MobiDB-lite"/>
    </source>
</evidence>
<feature type="binding site" evidence="7 8">
    <location>
        <position position="47"/>
    </location>
    <ligand>
        <name>S-adenosyl-L-methionine</name>
        <dbReference type="ChEBI" id="CHEBI:59789"/>
    </ligand>
</feature>
<evidence type="ECO:0000256" key="5">
    <source>
        <dbReference type="ARBA" id="ARBA00022691"/>
    </source>
</evidence>
<dbReference type="Gene3D" id="3.40.50.150">
    <property type="entry name" value="Vaccinia Virus protein VP39"/>
    <property type="match status" value="1"/>
</dbReference>
<feature type="region of interest" description="Disordered" evidence="9">
    <location>
        <begin position="267"/>
        <end position="293"/>
    </location>
</feature>
<reference evidence="11 12" key="2">
    <citation type="journal article" date="2017" name="Antonie Van Leeuwenhoek">
        <title>Rhizobium rhizosphaerae sp. nov., a novel species isolated from rice rhizosphere.</title>
        <authorList>
            <person name="Zhao J.J."/>
            <person name="Zhang J."/>
            <person name="Zhang R.J."/>
            <person name="Zhang C.W."/>
            <person name="Yin H.Q."/>
            <person name="Zhang X.X."/>
        </authorList>
    </citation>
    <scope>NUCLEOTIDE SEQUENCE [LARGE SCALE GENOMIC DNA]</scope>
    <source>
        <strain evidence="11 12">ACAM 611</strain>
    </source>
</reference>
<feature type="binding site" evidence="7 8">
    <location>
        <position position="22"/>
    </location>
    <ligand>
        <name>S-adenosyl-L-methionine</name>
        <dbReference type="ChEBI" id="CHEBI:59789"/>
    </ligand>
</feature>
<dbReference type="AlphaFoldDB" id="H5TDC8"/>
<feature type="binding site" evidence="7 8">
    <location>
        <position position="68"/>
    </location>
    <ligand>
        <name>S-adenosyl-L-methionine</name>
        <dbReference type="ChEBI" id="CHEBI:59789"/>
    </ligand>
</feature>
<dbReference type="FunFam" id="1.10.8.100:FF:000001">
    <property type="entry name" value="Ribosomal RNA small subunit methyltransferase A"/>
    <property type="match status" value="1"/>
</dbReference>
<reference evidence="11 12" key="1">
    <citation type="journal article" date="2012" name="J. Bacteriol.">
        <title>Genome sequence of proteorhodopsin-containing sea ice bacterium Glaciecola punicea ACAM 611T.</title>
        <authorList>
            <person name="Qin Q.-L."/>
            <person name="Xie B.-B."/>
            <person name="Shu Y.-L."/>
            <person name="Rong J.-C."/>
            <person name="Zhao D.-L."/>
            <person name="Zhang X.-Y."/>
            <person name="Chen X.-L."/>
            <person name="Zhou B.-C."/>
            <person name="Zhanga Y.-Z."/>
        </authorList>
    </citation>
    <scope>NUCLEOTIDE SEQUENCE [LARGE SCALE GENOMIC DNA]</scope>
    <source>
        <strain evidence="11 12">ACAM 611</strain>
    </source>
</reference>
<evidence type="ECO:0000256" key="6">
    <source>
        <dbReference type="ARBA" id="ARBA00022884"/>
    </source>
</evidence>
<proteinExistence type="inferred from homology"/>
<evidence type="ECO:0000313" key="12">
    <source>
        <dbReference type="Proteomes" id="UP000053586"/>
    </source>
</evidence>
<evidence type="ECO:0000259" key="10">
    <source>
        <dbReference type="SMART" id="SM00650"/>
    </source>
</evidence>
<dbReference type="eggNOG" id="COG0030">
    <property type="taxonomic scope" value="Bacteria"/>
</dbReference>
<evidence type="ECO:0000256" key="3">
    <source>
        <dbReference type="ARBA" id="ARBA00022603"/>
    </source>
</evidence>
<dbReference type="GO" id="GO:0003723">
    <property type="term" value="F:RNA binding"/>
    <property type="evidence" value="ECO:0007669"/>
    <property type="project" value="UniProtKB-UniRule"/>
</dbReference>
<feature type="binding site" evidence="7 8">
    <location>
        <position position="20"/>
    </location>
    <ligand>
        <name>S-adenosyl-L-methionine</name>
        <dbReference type="ChEBI" id="CHEBI:59789"/>
    </ligand>
</feature>
<dbReference type="InterPro" id="IPR011530">
    <property type="entry name" value="rRNA_adenine_dimethylase"/>
</dbReference>
<comment type="similarity">
    <text evidence="7">Belongs to the class I-like SAM-binding methyltransferase superfamily. rRNA adenine N(6)-methyltransferase family. RsmA subfamily.</text>
</comment>
<dbReference type="GO" id="GO:0052908">
    <property type="term" value="F:16S rRNA (adenine(1518)-N(6)/adenine(1519)-N(6))-dimethyltransferase activity"/>
    <property type="evidence" value="ECO:0007669"/>
    <property type="project" value="UniProtKB-EC"/>
</dbReference>
<dbReference type="PROSITE" id="PS51689">
    <property type="entry name" value="SAM_RNA_A_N6_MT"/>
    <property type="match status" value="1"/>
</dbReference>
<accession>H5TDC8</accession>
<dbReference type="PANTHER" id="PTHR11727:SF7">
    <property type="entry name" value="DIMETHYLADENOSINE TRANSFERASE-RELATED"/>
    <property type="match status" value="1"/>
</dbReference>
<keyword evidence="3 7" id="KW-0489">Methyltransferase</keyword>
<dbReference type="PROSITE" id="PS01131">
    <property type="entry name" value="RRNA_A_DIMETH"/>
    <property type="match status" value="1"/>
</dbReference>
<dbReference type="EMBL" id="BAET01000027">
    <property type="protein sequence ID" value="GAB56305.1"/>
    <property type="molecule type" value="Genomic_DNA"/>
</dbReference>
<name>H5TDC8_9ALTE</name>
<evidence type="ECO:0000256" key="2">
    <source>
        <dbReference type="ARBA" id="ARBA00022552"/>
    </source>
</evidence>
<keyword evidence="12" id="KW-1185">Reference proteome</keyword>